<gene>
    <name evidence="9" type="ORF">EWM64_g834</name>
</gene>
<keyword evidence="4 6" id="KW-0539">Nucleus</keyword>
<dbReference type="Pfam" id="PF12830">
    <property type="entry name" value="Nipped-B_C"/>
    <property type="match status" value="1"/>
</dbReference>
<dbReference type="InterPro" id="IPR016024">
    <property type="entry name" value="ARM-type_fold"/>
</dbReference>
<comment type="caution">
    <text evidence="9">The sequence shown here is derived from an EMBL/GenBank/DDBJ whole genome shotgun (WGS) entry which is preliminary data.</text>
</comment>
<dbReference type="PANTHER" id="PTHR21704:SF18">
    <property type="entry name" value="NIPPED-B-LIKE PROTEIN"/>
    <property type="match status" value="1"/>
</dbReference>
<dbReference type="GO" id="GO:0034087">
    <property type="term" value="P:establishment of mitotic sister chromatid cohesion"/>
    <property type="evidence" value="ECO:0007669"/>
    <property type="project" value="TreeGrafter"/>
</dbReference>
<dbReference type="GO" id="GO:1990414">
    <property type="term" value="P:replication-born double-strand break repair via sister chromatid exchange"/>
    <property type="evidence" value="ECO:0007669"/>
    <property type="project" value="TreeGrafter"/>
</dbReference>
<keyword evidence="3 6" id="KW-0677">Repeat</keyword>
<dbReference type="Pfam" id="PF12765">
    <property type="entry name" value="Cohesin_HEAT"/>
    <property type="match status" value="1"/>
</dbReference>
<evidence type="ECO:0000256" key="3">
    <source>
        <dbReference type="ARBA" id="ARBA00022737"/>
    </source>
</evidence>
<evidence type="ECO:0000256" key="4">
    <source>
        <dbReference type="ARBA" id="ARBA00023242"/>
    </source>
</evidence>
<feature type="region of interest" description="Disordered" evidence="7">
    <location>
        <begin position="65"/>
        <end position="131"/>
    </location>
</feature>
<dbReference type="GO" id="GO:0061775">
    <property type="term" value="F:cohesin loader activity"/>
    <property type="evidence" value="ECO:0007669"/>
    <property type="project" value="InterPro"/>
</dbReference>
<dbReference type="GO" id="GO:0071169">
    <property type="term" value="P:establishment of protein localization to chromatin"/>
    <property type="evidence" value="ECO:0007669"/>
    <property type="project" value="TreeGrafter"/>
</dbReference>
<dbReference type="OrthoDB" id="418242at2759"/>
<dbReference type="InterPro" id="IPR026003">
    <property type="entry name" value="Cohesin_HEAT"/>
</dbReference>
<feature type="compositionally biased region" description="Polar residues" evidence="7">
    <location>
        <begin position="75"/>
        <end position="85"/>
    </location>
</feature>
<dbReference type="InterPro" id="IPR024986">
    <property type="entry name" value="Nipped-B_C"/>
</dbReference>
<evidence type="ECO:0000256" key="7">
    <source>
        <dbReference type="SAM" id="MobiDB-lite"/>
    </source>
</evidence>
<evidence type="ECO:0000256" key="6">
    <source>
        <dbReference type="RuleBase" id="RU364107"/>
    </source>
</evidence>
<evidence type="ECO:0000256" key="2">
    <source>
        <dbReference type="ARBA" id="ARBA00009252"/>
    </source>
</evidence>
<feature type="region of interest" description="Disordered" evidence="7">
    <location>
        <begin position="1"/>
        <end position="37"/>
    </location>
</feature>
<dbReference type="GO" id="GO:0090694">
    <property type="term" value="C:Scc2-Scc4 cohesin loading complex"/>
    <property type="evidence" value="ECO:0007669"/>
    <property type="project" value="TreeGrafter"/>
</dbReference>
<keyword evidence="10" id="KW-1185">Reference proteome</keyword>
<evidence type="ECO:0000313" key="10">
    <source>
        <dbReference type="Proteomes" id="UP000298061"/>
    </source>
</evidence>
<dbReference type="SUPFAM" id="SSF48371">
    <property type="entry name" value="ARM repeat"/>
    <property type="match status" value="1"/>
</dbReference>
<evidence type="ECO:0000256" key="5">
    <source>
        <dbReference type="ARBA" id="ARBA00023306"/>
    </source>
</evidence>
<name>A0A4Z0AB16_9AGAM</name>
<dbReference type="STRING" id="135208.A0A4Z0AB16"/>
<evidence type="ECO:0000256" key="1">
    <source>
        <dbReference type="ARBA" id="ARBA00004123"/>
    </source>
</evidence>
<dbReference type="EMBL" id="SFCI01000047">
    <property type="protein sequence ID" value="TFY83179.1"/>
    <property type="molecule type" value="Genomic_DNA"/>
</dbReference>
<comment type="subcellular location">
    <subcellularLocation>
        <location evidence="1 6">Nucleus</location>
    </subcellularLocation>
</comment>
<comment type="similarity">
    <text evidence="2 6">Belongs to the SCC2/Nipped-B family.</text>
</comment>
<feature type="domain" description="Sister chromatid cohesion C-terminal" evidence="8">
    <location>
        <begin position="1100"/>
        <end position="1284"/>
    </location>
</feature>
<dbReference type="InterPro" id="IPR033031">
    <property type="entry name" value="Scc2/Nipped-B"/>
</dbReference>
<dbReference type="GO" id="GO:0010468">
    <property type="term" value="P:regulation of gene expression"/>
    <property type="evidence" value="ECO:0007669"/>
    <property type="project" value="InterPro"/>
</dbReference>
<accession>A0A4Z0AB16</accession>
<protein>
    <recommendedName>
        <fullName evidence="6">Sister chromatid cohesion protein</fullName>
    </recommendedName>
</protein>
<dbReference type="Proteomes" id="UP000298061">
    <property type="component" value="Unassembled WGS sequence"/>
</dbReference>
<dbReference type="Gene3D" id="1.25.10.10">
    <property type="entry name" value="Leucine-rich Repeat Variant"/>
    <property type="match status" value="1"/>
</dbReference>
<keyword evidence="5 6" id="KW-0131">Cell cycle</keyword>
<organism evidence="9 10">
    <name type="scientific">Hericium alpestre</name>
    <dbReference type="NCBI Taxonomy" id="135208"/>
    <lineage>
        <taxon>Eukaryota</taxon>
        <taxon>Fungi</taxon>
        <taxon>Dikarya</taxon>
        <taxon>Basidiomycota</taxon>
        <taxon>Agaricomycotina</taxon>
        <taxon>Agaricomycetes</taxon>
        <taxon>Russulales</taxon>
        <taxon>Hericiaceae</taxon>
        <taxon>Hericium</taxon>
    </lineage>
</organism>
<feature type="compositionally biased region" description="Basic and acidic residues" evidence="7">
    <location>
        <begin position="109"/>
        <end position="121"/>
    </location>
</feature>
<dbReference type="GO" id="GO:0140588">
    <property type="term" value="P:chromatin looping"/>
    <property type="evidence" value="ECO:0007669"/>
    <property type="project" value="InterPro"/>
</dbReference>
<sequence>MIRKLTKHVAQAARPIKRLRGHGGLPSTPAKTKVKPENIADIDASTVSRILKVLERTVRAGEDLDPFSNKLHLGSTGTRSVTSSPVKKRNTKGAKRQDVPSSRRSKSQTPRDDEKDTEGRPEGVPPSSEGVRDLNLEELTCQLDVARNSILAADCSIAILSSDRLSKQVYSEELITTCLAAIKNQLNRIIYPFIEFSPAMPQADPFLLFLAQGGHQSQNHRRQLGEIFQSLSSVLPRINDLISTDAVTMSDAVVIQAVYIAIGPFFVLDSGEEERGKAKKDNLVLNTFGQSAMRGLRLNALSLIRSIFAHHEEQRSWIIEEILTSLIKLSETKQKAGQFRLRDGRSIRTVSALLLQLVQTSAHGIRDEARRLSKARQQLLGAQRQEGPSNATPQAFLNEKDTEEIQLYLSGLESATKAAKTIIVFLTQRSGKGKATKNSNEAEYRNILDNLISDVLAVLFWPEWPAASLLLSIICKFMVASLDDIKHTTHNAKDNDNNAARNIALDHLGIIAARLRGSMLKFQGNGESALRPLDEVLPSANLKQLSRLIQAHHDVSVHLSKRSSEDQAYDSARDLTAVTWGQELAIALKQCDVVLDDTQRGFNSISADQPRLLLFGSKLKNALRDVWKEAGVDVFDLGSESEVTLILHALDAPPVFMRTKALRALGQIVTSDASILSAPNVRRGIESHLLDSSPAVRDAAVELIGKYIIDSPEVAGDYYRKIADRIADTGLGVRKRVIKLLKSVYGISDDFERRVDICSRLVLRMYDEDEGVRDLAVKAIEELWFTSSPIGTSIQRQQEAVVATVPGDKTQLLAKVAVIMSVSGSFRERQSPLEDVLHKLMTGKEDAEASSLHERYSEICEVLIDGLVDASDLPGFTVINCVRTIYLFTSAYPAILTGAHASTLLPYLKNASTPDEQTTSDYLLKTFRVSIPQMPKTAAKFGAELQTALQPMILKPSAAGGTSALQETVACILAIAELVADLDDVTKGSITEHVYTSLLALYQGYTEPVLRDRILQCLGFLFRAQPTLMTVESSAMIMDAIFASSQEESRARLLKVMQEFLVSEASKHSVKTQQGNPGATDLDMEELVGNTDGFADSGVSSAIVQRYLDPILQAVLSQHSQTQSAAIDILSFTIKQGLAHPLQSFPVVIALETSPSPTLSSRANALHAILHNKHSSLLNSRYVISARASFEYQKKLGTGPIQGYNVSKNNPTALLQQWYTLVREKRPSRLDFLRSLLRVFELKSDHACTQDDVEFTRYMAENFATLDYKTQEEVLVVAKSLTTVLSTVGMHLIESLSPSHLLAQLHAPLHPQQLPNGDQEMHGVEVPQQRQVQSPDIWANEHVAQSPEKMPLLRSSIVVAIVMLLRAYLKATYGITEDKCLKWVIGKKNAQGDRAAIRRHSNPLTWERLPFAVRPLLTTEDMAAQRDTFLQVWTDDGVSGEPEEDFEEHN</sequence>
<evidence type="ECO:0000259" key="8">
    <source>
        <dbReference type="Pfam" id="PF12830"/>
    </source>
</evidence>
<reference evidence="9 10" key="1">
    <citation type="submission" date="2019-02" db="EMBL/GenBank/DDBJ databases">
        <title>Genome sequencing of the rare red list fungi Hericium alpestre (H. flagellum).</title>
        <authorList>
            <person name="Buettner E."/>
            <person name="Kellner H."/>
        </authorList>
    </citation>
    <scope>NUCLEOTIDE SEQUENCE [LARGE SCALE GENOMIC DNA]</scope>
    <source>
        <strain evidence="9 10">DSM 108284</strain>
    </source>
</reference>
<dbReference type="CDD" id="cd23958">
    <property type="entry name" value="SCC2"/>
    <property type="match status" value="1"/>
</dbReference>
<dbReference type="InterPro" id="IPR011989">
    <property type="entry name" value="ARM-like"/>
</dbReference>
<evidence type="ECO:0000313" key="9">
    <source>
        <dbReference type="EMBL" id="TFY83179.1"/>
    </source>
</evidence>
<dbReference type="PANTHER" id="PTHR21704">
    <property type="entry name" value="NIPPED-B-LIKE PROTEIN DELANGIN SCC2-RELATED"/>
    <property type="match status" value="1"/>
</dbReference>
<proteinExistence type="inferred from homology"/>
<dbReference type="GO" id="GO:0003682">
    <property type="term" value="F:chromatin binding"/>
    <property type="evidence" value="ECO:0007669"/>
    <property type="project" value="TreeGrafter"/>
</dbReference>